<organism evidence="1 2">
    <name type="scientific">Aliidiomarina iranensis</name>
    <dbReference type="NCBI Taxonomy" id="1434071"/>
    <lineage>
        <taxon>Bacteria</taxon>
        <taxon>Pseudomonadati</taxon>
        <taxon>Pseudomonadota</taxon>
        <taxon>Gammaproteobacteria</taxon>
        <taxon>Alteromonadales</taxon>
        <taxon>Idiomarinaceae</taxon>
        <taxon>Aliidiomarina</taxon>
    </lineage>
</organism>
<evidence type="ECO:0000313" key="1">
    <source>
        <dbReference type="EMBL" id="RUO19679.1"/>
    </source>
</evidence>
<keyword evidence="2" id="KW-1185">Reference proteome</keyword>
<protein>
    <submittedName>
        <fullName evidence="1">Uncharacterized protein</fullName>
    </submittedName>
</protein>
<gene>
    <name evidence="1" type="ORF">CWE08_09630</name>
</gene>
<evidence type="ECO:0000313" key="2">
    <source>
        <dbReference type="Proteomes" id="UP000288395"/>
    </source>
</evidence>
<proteinExistence type="predicted"/>
<dbReference type="EMBL" id="PIPJ01000007">
    <property type="protein sequence ID" value="RUO19679.1"/>
    <property type="molecule type" value="Genomic_DNA"/>
</dbReference>
<reference evidence="2" key="1">
    <citation type="journal article" date="2018" name="Front. Microbiol.">
        <title>Genome-Based Analysis Reveals the Taxonomy and Diversity of the Family Idiomarinaceae.</title>
        <authorList>
            <person name="Liu Y."/>
            <person name="Lai Q."/>
            <person name="Shao Z."/>
        </authorList>
    </citation>
    <scope>NUCLEOTIDE SEQUENCE [LARGE SCALE GENOMIC DNA]</scope>
    <source>
        <strain evidence="2">GBPy7</strain>
    </source>
</reference>
<sequence length="66" mass="7682">MCVVTKNQTNNQTIPNQIYSSIVNKTGASVILYTSYLCEEREEREECDERESTSAQLMFSLMWYCT</sequence>
<name>A0A432VTC0_9GAMM</name>
<dbReference type="Proteomes" id="UP000288395">
    <property type="component" value="Unassembled WGS sequence"/>
</dbReference>
<accession>A0A432VTC0</accession>
<dbReference type="AlphaFoldDB" id="A0A432VTC0"/>
<comment type="caution">
    <text evidence="1">The sequence shown here is derived from an EMBL/GenBank/DDBJ whole genome shotgun (WGS) entry which is preliminary data.</text>
</comment>